<sequence>MHKDWTNRLPAELPSPLALAYLGDAAYELWVRRFLIDAGLVKVKDLHRLAVELVRAPSQVELLRWLEPQLSEEEMEWVRRGRNANSNRCPKSTDVATYRLATGFECLIGYWTLTCPDKLELLQTYFESRLGNNRQ</sequence>
<dbReference type="PANTHER" id="PTHR34276:SF1">
    <property type="entry name" value="MINI-RIBONUCLEASE 3"/>
    <property type="match status" value="1"/>
</dbReference>
<keyword evidence="2 6" id="KW-0698">rRNA processing</keyword>
<feature type="active site" evidence="6">
    <location>
        <position position="24"/>
    </location>
</feature>
<keyword evidence="6" id="KW-0694">RNA-binding</keyword>
<protein>
    <recommendedName>
        <fullName evidence="6">Mini-ribonuclease 3</fullName>
        <shortName evidence="6">Mini-3</shortName>
        <shortName evidence="6">Mini-RNase 3</shortName>
        <ecNumber evidence="6">3.1.26.-</ecNumber>
    </recommendedName>
    <alternativeName>
        <fullName evidence="6">Mini-RNase III</fullName>
        <shortName evidence="6">Mini-III</shortName>
    </alternativeName>
</protein>
<comment type="function">
    <text evidence="6">Involved in correct processing of both the 5' and 3' ends of 23S rRNA precursor. Processes 30S rRNA precursor transcript even in absence of ribonuclease 3 (Rnc); Rnc processes 30S rRNA into smaller rRNA precursors.</text>
</comment>
<dbReference type="GO" id="GO:0005737">
    <property type="term" value="C:cytoplasm"/>
    <property type="evidence" value="ECO:0007669"/>
    <property type="project" value="UniProtKB-SubCell"/>
</dbReference>
<keyword evidence="1 6" id="KW-0690">Ribosome biogenesis</keyword>
<keyword evidence="9" id="KW-1185">Reference proteome</keyword>
<evidence type="ECO:0000256" key="6">
    <source>
        <dbReference type="HAMAP-Rule" id="MF_01468"/>
    </source>
</evidence>
<comment type="caution">
    <text evidence="8">The sequence shown here is derived from an EMBL/GenBank/DDBJ whole genome shotgun (WGS) entry which is preliminary data.</text>
</comment>
<comment type="subcellular location">
    <subcellularLocation>
        <location evidence="6">Cytoplasm</location>
    </subcellularLocation>
</comment>
<evidence type="ECO:0000256" key="5">
    <source>
        <dbReference type="ARBA" id="ARBA00022801"/>
    </source>
</evidence>
<organism evidence="8 9">
    <name type="scientific">Heliobacterium mobile</name>
    <name type="common">Heliobacillus mobilis</name>
    <dbReference type="NCBI Taxonomy" id="28064"/>
    <lineage>
        <taxon>Bacteria</taxon>
        <taxon>Bacillati</taxon>
        <taxon>Bacillota</taxon>
        <taxon>Clostridia</taxon>
        <taxon>Eubacteriales</taxon>
        <taxon>Heliobacteriaceae</taxon>
        <taxon>Heliobacterium</taxon>
    </lineage>
</organism>
<dbReference type="PIRSF" id="PIRSF005520">
    <property type="entry name" value="UCP005520"/>
    <property type="match status" value="1"/>
</dbReference>
<keyword evidence="6" id="KW-0699">rRNA-binding</keyword>
<dbReference type="InterPro" id="IPR000999">
    <property type="entry name" value="RNase_III_dom"/>
</dbReference>
<dbReference type="PANTHER" id="PTHR34276">
    <property type="entry name" value="MINI-RIBONUCLEASE 3"/>
    <property type="match status" value="1"/>
</dbReference>
<dbReference type="GO" id="GO:0019843">
    <property type="term" value="F:rRNA binding"/>
    <property type="evidence" value="ECO:0007669"/>
    <property type="project" value="UniProtKB-UniRule"/>
</dbReference>
<name>A0A6I3SKP1_HELMO</name>
<dbReference type="EMBL" id="WNKU01000011">
    <property type="protein sequence ID" value="MTV49501.1"/>
    <property type="molecule type" value="Genomic_DNA"/>
</dbReference>
<dbReference type="GO" id="GO:0006364">
    <property type="term" value="P:rRNA processing"/>
    <property type="evidence" value="ECO:0007669"/>
    <property type="project" value="UniProtKB-UniRule"/>
</dbReference>
<dbReference type="HAMAP" id="MF_01468">
    <property type="entry name" value="RNase_Mini_III"/>
    <property type="match status" value="1"/>
</dbReference>
<dbReference type="AlphaFoldDB" id="A0A6I3SKP1"/>
<keyword evidence="3 6" id="KW-0540">Nuclease</keyword>
<dbReference type="Proteomes" id="UP000430670">
    <property type="component" value="Unassembled WGS sequence"/>
</dbReference>
<keyword evidence="4 6" id="KW-0255">Endonuclease</keyword>
<dbReference type="SUPFAM" id="SSF69065">
    <property type="entry name" value="RNase III domain-like"/>
    <property type="match status" value="1"/>
</dbReference>
<keyword evidence="6" id="KW-0460">Magnesium</keyword>
<dbReference type="InterPro" id="IPR008226">
    <property type="entry name" value="Mini3_fam"/>
</dbReference>
<accession>A0A6I3SKP1</accession>
<dbReference type="Pfam" id="PF00636">
    <property type="entry name" value="Ribonuclease_3"/>
    <property type="match status" value="1"/>
</dbReference>
<evidence type="ECO:0000256" key="2">
    <source>
        <dbReference type="ARBA" id="ARBA00022552"/>
    </source>
</evidence>
<comment type="subunit">
    <text evidence="6">Homodimer.</text>
</comment>
<evidence type="ECO:0000256" key="1">
    <source>
        <dbReference type="ARBA" id="ARBA00022517"/>
    </source>
</evidence>
<feature type="domain" description="RNase III" evidence="7">
    <location>
        <begin position="18"/>
        <end position="115"/>
    </location>
</feature>
<gene>
    <name evidence="6" type="primary">mrnC</name>
    <name evidence="8" type="ORF">GJ688_10980</name>
</gene>
<dbReference type="Gene3D" id="1.10.1520.10">
    <property type="entry name" value="Ribonuclease III domain"/>
    <property type="match status" value="1"/>
</dbReference>
<evidence type="ECO:0000313" key="9">
    <source>
        <dbReference type="Proteomes" id="UP000430670"/>
    </source>
</evidence>
<proteinExistence type="inferred from homology"/>
<keyword evidence="6" id="KW-0963">Cytoplasm</keyword>
<comment type="cofactor">
    <cofactor evidence="6">
        <name>Mg(2+)</name>
        <dbReference type="ChEBI" id="CHEBI:18420"/>
    </cofactor>
</comment>
<evidence type="ECO:0000259" key="7">
    <source>
        <dbReference type="Pfam" id="PF00636"/>
    </source>
</evidence>
<evidence type="ECO:0000256" key="4">
    <source>
        <dbReference type="ARBA" id="ARBA00022759"/>
    </source>
</evidence>
<reference evidence="8 9" key="1">
    <citation type="submission" date="2019-11" db="EMBL/GenBank/DDBJ databases">
        <title>Whole-genome sequence of a the green, strictly anaerobic photosynthetic bacterium Heliobacillus mobilis DSM 6151.</title>
        <authorList>
            <person name="Kyndt J.A."/>
            <person name="Meyer T.E."/>
        </authorList>
    </citation>
    <scope>NUCLEOTIDE SEQUENCE [LARGE SCALE GENOMIC DNA]</scope>
    <source>
        <strain evidence="8 9">DSM 6151</strain>
    </source>
</reference>
<evidence type="ECO:0000256" key="3">
    <source>
        <dbReference type="ARBA" id="ARBA00022722"/>
    </source>
</evidence>
<comment type="similarity">
    <text evidence="6">Belongs to the MrnC RNase family.</text>
</comment>
<dbReference type="EC" id="3.1.26.-" evidence="6"/>
<dbReference type="InterPro" id="IPR036389">
    <property type="entry name" value="RNase_III_sf"/>
</dbReference>
<evidence type="ECO:0000313" key="8">
    <source>
        <dbReference type="EMBL" id="MTV49501.1"/>
    </source>
</evidence>
<dbReference type="GO" id="GO:0004525">
    <property type="term" value="F:ribonuclease III activity"/>
    <property type="evidence" value="ECO:0007669"/>
    <property type="project" value="InterPro"/>
</dbReference>
<keyword evidence="5 6" id="KW-0378">Hydrolase</keyword>